<sequence length="71" mass="8129">MNRPPTDFGAHPLIPVPEPSSTDIAQYIEQITLELYHLARHKQLDLLAYFLTMANMEAQEQARSSQDGFRD</sequence>
<organism evidence="1 2">
    <name type="scientific">Camelimonas lactis</name>
    <dbReference type="NCBI Taxonomy" id="659006"/>
    <lineage>
        <taxon>Bacteria</taxon>
        <taxon>Pseudomonadati</taxon>
        <taxon>Pseudomonadota</taxon>
        <taxon>Alphaproteobacteria</taxon>
        <taxon>Hyphomicrobiales</taxon>
        <taxon>Chelatococcaceae</taxon>
        <taxon>Camelimonas</taxon>
    </lineage>
</organism>
<dbReference type="OrthoDB" id="8456023at2"/>
<evidence type="ECO:0000313" key="1">
    <source>
        <dbReference type="EMBL" id="TCO13759.1"/>
    </source>
</evidence>
<name>A0A4V6NMU4_9HYPH</name>
<gene>
    <name evidence="1" type="ORF">EV666_105130</name>
</gene>
<evidence type="ECO:0000313" key="2">
    <source>
        <dbReference type="Proteomes" id="UP000294881"/>
    </source>
</evidence>
<comment type="caution">
    <text evidence="1">The sequence shown here is derived from an EMBL/GenBank/DDBJ whole genome shotgun (WGS) entry which is preliminary data.</text>
</comment>
<dbReference type="RefSeq" id="WP_132005754.1">
    <property type="nucleotide sequence ID" value="NZ_JBHUNN010000002.1"/>
</dbReference>
<accession>A0A4V6NMU4</accession>
<proteinExistence type="predicted"/>
<reference evidence="1 2" key="1">
    <citation type="submission" date="2019-03" db="EMBL/GenBank/DDBJ databases">
        <title>Genomic Encyclopedia of Type Strains, Phase IV (KMG-IV): sequencing the most valuable type-strain genomes for metagenomic binning, comparative biology and taxonomic classification.</title>
        <authorList>
            <person name="Goeker M."/>
        </authorList>
    </citation>
    <scope>NUCLEOTIDE SEQUENCE [LARGE SCALE GENOMIC DNA]</scope>
    <source>
        <strain evidence="1 2">DSM 22958</strain>
    </source>
</reference>
<keyword evidence="2" id="KW-1185">Reference proteome</keyword>
<dbReference type="AlphaFoldDB" id="A0A4V6NMU4"/>
<dbReference type="Proteomes" id="UP000294881">
    <property type="component" value="Unassembled WGS sequence"/>
</dbReference>
<dbReference type="EMBL" id="SLWL01000005">
    <property type="protein sequence ID" value="TCO13759.1"/>
    <property type="molecule type" value="Genomic_DNA"/>
</dbReference>
<protein>
    <submittedName>
        <fullName evidence="1">Uncharacterized protein</fullName>
    </submittedName>
</protein>